<accession>K8X634</accession>
<comment type="caution">
    <text evidence="1">The sequence shown here is derived from an EMBL/GenBank/DDBJ whole genome shotgun (WGS) entry which is preliminary data.</text>
</comment>
<sequence>MSDLEAEQFPAIRAWPLIHCVHRVNLYFLMPGVLHLQLAVERMFPSIAAIPRVTNGVITASIPT</sequence>
<organism evidence="1 2">
    <name type="scientific">Rhodococcus opacus M213</name>
    <dbReference type="NCBI Taxonomy" id="1129896"/>
    <lineage>
        <taxon>Bacteria</taxon>
        <taxon>Bacillati</taxon>
        <taxon>Actinomycetota</taxon>
        <taxon>Actinomycetes</taxon>
        <taxon>Mycobacteriales</taxon>
        <taxon>Nocardiaceae</taxon>
        <taxon>Rhodococcus</taxon>
    </lineage>
</organism>
<reference evidence="1 2" key="1">
    <citation type="journal article" date="2013" name="Genome Announc.">
        <title>Draft Genome Sequence of Rhodococcus opacus Strain M213 Shows a Diverse Catabolic Potential.</title>
        <authorList>
            <person name="Pathak A."/>
            <person name="Green S.J."/>
            <person name="Ogram A."/>
            <person name="Chauhan A."/>
        </authorList>
    </citation>
    <scope>NUCLEOTIDE SEQUENCE [LARGE SCALE GENOMIC DNA]</scope>
    <source>
        <strain evidence="1 2">M213</strain>
    </source>
</reference>
<gene>
    <name evidence="1" type="ORF">WSS_A43510</name>
</gene>
<proteinExistence type="predicted"/>
<dbReference type="Proteomes" id="UP000005951">
    <property type="component" value="Unassembled WGS sequence"/>
</dbReference>
<evidence type="ECO:0000313" key="1">
    <source>
        <dbReference type="EMBL" id="EKT76291.1"/>
    </source>
</evidence>
<evidence type="ECO:0000313" key="2">
    <source>
        <dbReference type="Proteomes" id="UP000005951"/>
    </source>
</evidence>
<dbReference type="EMBL" id="AJYC02000379">
    <property type="protein sequence ID" value="EKT76291.1"/>
    <property type="molecule type" value="Genomic_DNA"/>
</dbReference>
<name>K8X634_RHOOP</name>
<dbReference type="AlphaFoldDB" id="K8X634"/>
<protein>
    <submittedName>
        <fullName evidence="1">Uncharacterized protein</fullName>
    </submittedName>
</protein>